<dbReference type="AlphaFoldDB" id="A0A9W8ZJ62"/>
<dbReference type="OrthoDB" id="3795630at2759"/>
<comment type="caution">
    <text evidence="1">The sequence shown here is derived from an EMBL/GenBank/DDBJ whole genome shotgun (WGS) entry which is preliminary data.</text>
</comment>
<sequence>MAQSLNFTSDSSKLNIVQTGAKDMFPYYSLDYDFETSRVKFGYPWVRGERSACEWFDNESWKSCGECREKLWSSGPLSCQDPMAEVSTSLSNIHRHLARKAHQKTIMHLKSGLLYIAAAAGFNVVNADFMVYTAPPIPTSAIPSFANPSDVYIPTPFTHPLADYFQASSWTTSVFLNANIAFRSFTNSLGEPYKSSSSSAASEIAAFVSTASNYSIPAQVTGSGTTTFYGAPTWYSALPSGARAFKEQQVEDQFSIVRQVISARQTTASSSGAASVPTGSPWVRKEFGALAAAAAAAFL</sequence>
<evidence type="ECO:0000313" key="1">
    <source>
        <dbReference type="EMBL" id="KAJ4406856.1"/>
    </source>
</evidence>
<keyword evidence="2" id="KW-1185">Reference proteome</keyword>
<name>A0A9W8ZJ62_9PLEO</name>
<evidence type="ECO:0000313" key="2">
    <source>
        <dbReference type="Proteomes" id="UP001140510"/>
    </source>
</evidence>
<dbReference type="Proteomes" id="UP001140510">
    <property type="component" value="Unassembled WGS sequence"/>
</dbReference>
<protein>
    <submittedName>
        <fullName evidence="1">Uncharacterized protein</fullName>
    </submittedName>
</protein>
<dbReference type="EMBL" id="JAPEVA010000024">
    <property type="protein sequence ID" value="KAJ4406856.1"/>
    <property type="molecule type" value="Genomic_DNA"/>
</dbReference>
<proteinExistence type="predicted"/>
<accession>A0A9W8ZJ62</accession>
<gene>
    <name evidence="1" type="ORF">N0V91_004286</name>
</gene>
<reference evidence="1" key="1">
    <citation type="submission" date="2022-10" db="EMBL/GenBank/DDBJ databases">
        <title>Tapping the CABI collections for fungal endophytes: first genome assemblies for Collariella, Neodidymelliopsis, Ascochyta clinopodiicola, Didymella pomorum, Didymosphaeria variabile, Neocosmospora piperis and Neocucurbitaria cava.</title>
        <authorList>
            <person name="Hill R."/>
        </authorList>
    </citation>
    <scope>NUCLEOTIDE SEQUENCE</scope>
    <source>
        <strain evidence="1">IMI 355091</strain>
    </source>
</reference>
<organism evidence="1 2">
    <name type="scientific">Didymella pomorum</name>
    <dbReference type="NCBI Taxonomy" id="749634"/>
    <lineage>
        <taxon>Eukaryota</taxon>
        <taxon>Fungi</taxon>
        <taxon>Dikarya</taxon>
        <taxon>Ascomycota</taxon>
        <taxon>Pezizomycotina</taxon>
        <taxon>Dothideomycetes</taxon>
        <taxon>Pleosporomycetidae</taxon>
        <taxon>Pleosporales</taxon>
        <taxon>Pleosporineae</taxon>
        <taxon>Didymellaceae</taxon>
        <taxon>Didymella</taxon>
    </lineage>
</organism>